<dbReference type="Proteomes" id="UP001596109">
    <property type="component" value="Unassembled WGS sequence"/>
</dbReference>
<evidence type="ECO:0000313" key="2">
    <source>
        <dbReference type="EMBL" id="MFC5591238.1"/>
    </source>
</evidence>
<proteinExistence type="predicted"/>
<reference evidence="3" key="1">
    <citation type="journal article" date="2019" name="Int. J. Syst. Evol. Microbiol.">
        <title>The Global Catalogue of Microorganisms (GCM) 10K type strain sequencing project: providing services to taxonomists for standard genome sequencing and annotation.</title>
        <authorList>
            <consortium name="The Broad Institute Genomics Platform"/>
            <consortium name="The Broad Institute Genome Sequencing Center for Infectious Disease"/>
            <person name="Wu L."/>
            <person name="Ma J."/>
        </authorList>
    </citation>
    <scope>NUCLEOTIDE SEQUENCE [LARGE SCALE GENOMIC DNA]</scope>
    <source>
        <strain evidence="3">CGMCC 4.1434</strain>
    </source>
</reference>
<comment type="caution">
    <text evidence="2">The sequence shown here is derived from an EMBL/GenBank/DDBJ whole genome shotgun (WGS) entry which is preliminary data.</text>
</comment>
<evidence type="ECO:0000313" key="3">
    <source>
        <dbReference type="Proteomes" id="UP001596109"/>
    </source>
</evidence>
<organism evidence="2 3">
    <name type="scientific">Sporosarcina soli</name>
    <dbReference type="NCBI Taxonomy" id="334736"/>
    <lineage>
        <taxon>Bacteria</taxon>
        <taxon>Bacillati</taxon>
        <taxon>Bacillota</taxon>
        <taxon>Bacilli</taxon>
        <taxon>Bacillales</taxon>
        <taxon>Caryophanaceae</taxon>
        <taxon>Sporosarcina</taxon>
    </lineage>
</organism>
<keyword evidence="3" id="KW-1185">Reference proteome</keyword>
<keyword evidence="1" id="KW-0812">Transmembrane</keyword>
<gene>
    <name evidence="2" type="ORF">ACFPRA_20355</name>
</gene>
<dbReference type="RefSeq" id="WP_381438773.1">
    <property type="nucleotide sequence ID" value="NZ_JBHSNO010000015.1"/>
</dbReference>
<feature type="transmembrane region" description="Helical" evidence="1">
    <location>
        <begin position="39"/>
        <end position="59"/>
    </location>
</feature>
<evidence type="ECO:0000256" key="1">
    <source>
        <dbReference type="SAM" id="Phobius"/>
    </source>
</evidence>
<accession>A0ABW0TS94</accession>
<keyword evidence="1" id="KW-0472">Membrane</keyword>
<sequence length="316" mass="36370">MTEVKKSLDALSGITLEDIEEVKQGVLSGKPRKKRRNPFPMAVTAIVTAAVLFFTFHLLQDGFSTKGKEDYKVNELIYDFMLRTESDGNVEGARSETKQAVLQSLLQTDALMEYAESIGYKEDTKAIEKIVAEQREEFYSELDKEKEDKKNLILQTQEKNFGISYDEYFNVILKWTNQYEEAHEWLVRHPQGINKTRSEVISLFQKKYEHAIADFMEQKKIPPFDFSVKYEDLTGTVVAIEDDRILVTHGFKEDGMSTVDDLIEQGSASSFVIDSQLEKITPGMKIRVIFNSMAVPVLPRGEMPVYQHVREWKKIE</sequence>
<keyword evidence="1" id="KW-1133">Transmembrane helix</keyword>
<protein>
    <submittedName>
        <fullName evidence="2">Uncharacterized protein</fullName>
    </submittedName>
</protein>
<name>A0ABW0TS94_9BACL</name>
<dbReference type="EMBL" id="JBHSNO010000015">
    <property type="protein sequence ID" value="MFC5591238.1"/>
    <property type="molecule type" value="Genomic_DNA"/>
</dbReference>